<feature type="transmembrane region" description="Helical" evidence="1">
    <location>
        <begin position="181"/>
        <end position="201"/>
    </location>
</feature>
<evidence type="ECO:0000313" key="2">
    <source>
        <dbReference type="EMBL" id="HIV73528.1"/>
    </source>
</evidence>
<feature type="transmembrane region" description="Helical" evidence="1">
    <location>
        <begin position="20"/>
        <end position="41"/>
    </location>
</feature>
<organism evidence="2 3">
    <name type="scientific">Candidatus Pseudogracilibacillus intestinigallinarum</name>
    <dbReference type="NCBI Taxonomy" id="2838742"/>
    <lineage>
        <taxon>Bacteria</taxon>
        <taxon>Bacillati</taxon>
        <taxon>Bacillota</taxon>
        <taxon>Bacilli</taxon>
        <taxon>Bacillales</taxon>
        <taxon>Bacillaceae</taxon>
        <taxon>Pseudogracilibacillus</taxon>
    </lineage>
</organism>
<keyword evidence="1" id="KW-1133">Transmembrane helix</keyword>
<feature type="transmembrane region" description="Helical" evidence="1">
    <location>
        <begin position="229"/>
        <end position="251"/>
    </location>
</feature>
<dbReference type="GO" id="GO:0005886">
    <property type="term" value="C:plasma membrane"/>
    <property type="evidence" value="ECO:0007669"/>
    <property type="project" value="UniProtKB-SubCell"/>
</dbReference>
<keyword evidence="1" id="KW-0812">Transmembrane</keyword>
<feature type="transmembrane region" description="Helical" evidence="1">
    <location>
        <begin position="118"/>
        <end position="140"/>
    </location>
</feature>
<dbReference type="Proteomes" id="UP000823937">
    <property type="component" value="Unassembled WGS sequence"/>
</dbReference>
<feature type="transmembrane region" description="Helical" evidence="1">
    <location>
        <begin position="152"/>
        <end position="174"/>
    </location>
</feature>
<accession>A0A9D1TJC8</accession>
<evidence type="ECO:0000256" key="1">
    <source>
        <dbReference type="SAM" id="Phobius"/>
    </source>
</evidence>
<reference evidence="2" key="2">
    <citation type="submission" date="2021-04" db="EMBL/GenBank/DDBJ databases">
        <authorList>
            <person name="Gilroy R."/>
        </authorList>
    </citation>
    <scope>NUCLEOTIDE SEQUENCE</scope>
    <source>
        <strain evidence="2">CHK169-2315</strain>
    </source>
</reference>
<dbReference type="AlphaFoldDB" id="A0A9D1TJC8"/>
<dbReference type="PANTHER" id="PTHR43471">
    <property type="entry name" value="ABC TRANSPORTER PERMEASE"/>
    <property type="match status" value="1"/>
</dbReference>
<sequence length="257" mass="28781">MQWIALFKKEIDESWHNKKLVWVPLVFILLTIMDPITYYYLPEILEHTGGVPEGTIFEIPEMRAEDVVMLSLEQLGMFGTLLVGFITMGTIAGERKSGTMEMMLAKPIRMNHFITSKWAANALLLIGALTIGLAFSMYYISILFTTLNISTIIGVIAFYSIWLLFVLSISIFYNSFIRSPGAVLGCTIFTIMVLSTIKTVFGHKLTMLPNQMANHIGAFIEDKHVHTELMGTSAITLCAVIILVIASIILFKKSEMV</sequence>
<dbReference type="GO" id="GO:0140359">
    <property type="term" value="F:ABC-type transporter activity"/>
    <property type="evidence" value="ECO:0007669"/>
    <property type="project" value="InterPro"/>
</dbReference>
<reference evidence="2" key="1">
    <citation type="journal article" date="2021" name="PeerJ">
        <title>Extensive microbial diversity within the chicken gut microbiome revealed by metagenomics and culture.</title>
        <authorList>
            <person name="Gilroy R."/>
            <person name="Ravi A."/>
            <person name="Getino M."/>
            <person name="Pursley I."/>
            <person name="Horton D.L."/>
            <person name="Alikhan N.F."/>
            <person name="Baker D."/>
            <person name="Gharbi K."/>
            <person name="Hall N."/>
            <person name="Watson M."/>
            <person name="Adriaenssens E.M."/>
            <person name="Foster-Nyarko E."/>
            <person name="Jarju S."/>
            <person name="Secka A."/>
            <person name="Antonio M."/>
            <person name="Oren A."/>
            <person name="Chaudhuri R.R."/>
            <person name="La Ragione R."/>
            <person name="Hildebrand F."/>
            <person name="Pallen M.J."/>
        </authorList>
    </citation>
    <scope>NUCLEOTIDE SEQUENCE</scope>
    <source>
        <strain evidence="2">CHK169-2315</strain>
    </source>
</reference>
<dbReference type="EMBL" id="DXHX01000009">
    <property type="protein sequence ID" value="HIV73528.1"/>
    <property type="molecule type" value="Genomic_DNA"/>
</dbReference>
<feature type="transmembrane region" description="Helical" evidence="1">
    <location>
        <begin position="75"/>
        <end position="93"/>
    </location>
</feature>
<evidence type="ECO:0000313" key="3">
    <source>
        <dbReference type="Proteomes" id="UP000823937"/>
    </source>
</evidence>
<proteinExistence type="predicted"/>
<comment type="caution">
    <text evidence="2">The sequence shown here is derived from an EMBL/GenBank/DDBJ whole genome shotgun (WGS) entry which is preliminary data.</text>
</comment>
<name>A0A9D1TJC8_9BACI</name>
<dbReference type="Pfam" id="PF12679">
    <property type="entry name" value="ABC2_membrane_2"/>
    <property type="match status" value="1"/>
</dbReference>
<keyword evidence="1" id="KW-0472">Membrane</keyword>
<protein>
    <submittedName>
        <fullName evidence="2">ABC transporter permease</fullName>
    </submittedName>
</protein>
<gene>
    <name evidence="2" type="ORF">H9895_00425</name>
</gene>